<feature type="transmembrane region" description="Helical" evidence="9">
    <location>
        <begin position="45"/>
        <end position="65"/>
    </location>
</feature>
<gene>
    <name evidence="11" type="primary">LOC104604055</name>
</gene>
<dbReference type="InterPro" id="IPR047664">
    <property type="entry name" value="SWEET"/>
</dbReference>
<evidence type="ECO:0000256" key="1">
    <source>
        <dbReference type="ARBA" id="ARBA00004127"/>
    </source>
</evidence>
<comment type="caution">
    <text evidence="9">Lacks conserved residue(s) required for the propagation of feature annotation.</text>
</comment>
<evidence type="ECO:0000256" key="8">
    <source>
        <dbReference type="ARBA" id="ARBA00023136"/>
    </source>
</evidence>
<reference evidence="11" key="1">
    <citation type="submission" date="2025-08" db="UniProtKB">
        <authorList>
            <consortium name="RefSeq"/>
        </authorList>
    </citation>
    <scope>IDENTIFICATION</scope>
</reference>
<keyword evidence="8 9" id="KW-0472">Membrane</keyword>
<feature type="transmembrane region" description="Helical" evidence="9">
    <location>
        <begin position="71"/>
        <end position="92"/>
    </location>
</feature>
<dbReference type="KEGG" id="nnu:104604055"/>
<dbReference type="GO" id="GO:0008643">
    <property type="term" value="P:carbohydrate transport"/>
    <property type="evidence" value="ECO:0000318"/>
    <property type="project" value="GO_Central"/>
</dbReference>
<dbReference type="FunFam" id="1.20.1280.290:FF:000001">
    <property type="entry name" value="Bidirectional sugar transporter SWEET"/>
    <property type="match status" value="1"/>
</dbReference>
<dbReference type="GO" id="GO:0016020">
    <property type="term" value="C:membrane"/>
    <property type="evidence" value="ECO:0000318"/>
    <property type="project" value="GO_Central"/>
</dbReference>
<dbReference type="AlphaFoldDB" id="A0A1U8AHH4"/>
<dbReference type="FunFam" id="1.20.1280.290:FF:000002">
    <property type="entry name" value="Bidirectional sugar transporter SWEET"/>
    <property type="match status" value="1"/>
</dbReference>
<dbReference type="SMR" id="A0A1U8AHH4"/>
<dbReference type="GO" id="GO:0012505">
    <property type="term" value="C:endomembrane system"/>
    <property type="evidence" value="ECO:0007669"/>
    <property type="project" value="UniProtKB-SubCell"/>
</dbReference>
<organism evidence="10 11">
    <name type="scientific">Nelumbo nucifera</name>
    <name type="common">Sacred lotus</name>
    <dbReference type="NCBI Taxonomy" id="4432"/>
    <lineage>
        <taxon>Eukaryota</taxon>
        <taxon>Viridiplantae</taxon>
        <taxon>Streptophyta</taxon>
        <taxon>Embryophyta</taxon>
        <taxon>Tracheophyta</taxon>
        <taxon>Spermatophyta</taxon>
        <taxon>Magnoliopsida</taxon>
        <taxon>Proteales</taxon>
        <taxon>Nelumbonaceae</taxon>
        <taxon>Nelumbo</taxon>
    </lineage>
</organism>
<dbReference type="RefSeq" id="XP_010266587.1">
    <property type="nucleotide sequence ID" value="XM_010268285.2"/>
</dbReference>
<dbReference type="eggNOG" id="KOG1623">
    <property type="taxonomic scope" value="Eukaryota"/>
</dbReference>
<comment type="function">
    <text evidence="9">Mediates both low-affinity uptake and efflux of sugar across the membrane.</text>
</comment>
<keyword evidence="7 9" id="KW-1133">Transmembrane helix</keyword>
<comment type="subcellular location">
    <subcellularLocation>
        <location evidence="1">Endomembrane system</location>
        <topology evidence="1">Multi-pass membrane protein</topology>
    </subcellularLocation>
</comment>
<evidence type="ECO:0000256" key="4">
    <source>
        <dbReference type="ARBA" id="ARBA00022597"/>
    </source>
</evidence>
<feature type="transmembrane region" description="Helical" evidence="9">
    <location>
        <begin position="104"/>
        <end position="127"/>
    </location>
</feature>
<protein>
    <recommendedName>
        <fullName evidence="9">Bidirectional sugar transporter SWEET</fullName>
    </recommendedName>
</protein>
<keyword evidence="10" id="KW-1185">Reference proteome</keyword>
<dbReference type="OrthoDB" id="409725at2759"/>
<dbReference type="STRING" id="4432.A0A1U8AHH4"/>
<dbReference type="Pfam" id="PF03083">
    <property type="entry name" value="MtN3_slv"/>
    <property type="match status" value="2"/>
</dbReference>
<evidence type="ECO:0000256" key="3">
    <source>
        <dbReference type="ARBA" id="ARBA00022448"/>
    </source>
</evidence>
<dbReference type="PANTHER" id="PTHR10791">
    <property type="entry name" value="RAG1-ACTIVATING PROTEIN 1"/>
    <property type="match status" value="1"/>
</dbReference>
<keyword evidence="4 9" id="KW-0762">Sugar transport</keyword>
<sequence length="265" mass="29381">MVSVDTIRTAVGILGNIIALCLFLSPVPTFVQIWKKGSVEQFSPVPYLATLLNCLLWLVYGLPLVHPHSMLVITINGCGTFIELTYVILFILHSDGRKRLRVILLLIAEFVFVGAVAVLVLTLAHTYDRRSLIVGSICVFFGTMMYVAPLSVMKLVITTKSVEYMPFTLSLASFANGICWTTYALIRFDLFITIPNGLGTLFGLVQLILYAAYYKSTQRLKEERMGKGEMSLAEVVVMGDPKKMGNNAPHKALNLNGHASEIREM</sequence>
<evidence type="ECO:0000313" key="11">
    <source>
        <dbReference type="RefSeq" id="XP_010266587.1"/>
    </source>
</evidence>
<dbReference type="InterPro" id="IPR004316">
    <property type="entry name" value="SWEET_rpt"/>
</dbReference>
<dbReference type="Proteomes" id="UP000189703">
    <property type="component" value="Unplaced"/>
</dbReference>
<evidence type="ECO:0000256" key="6">
    <source>
        <dbReference type="ARBA" id="ARBA00022737"/>
    </source>
</evidence>
<dbReference type="FunCoup" id="A0A1U8AHH4">
    <property type="interactions" value="476"/>
</dbReference>
<feature type="transmembrane region" description="Helical" evidence="9">
    <location>
        <begin position="133"/>
        <end position="152"/>
    </location>
</feature>
<evidence type="ECO:0000256" key="5">
    <source>
        <dbReference type="ARBA" id="ARBA00022692"/>
    </source>
</evidence>
<dbReference type="Gene3D" id="1.20.1280.290">
    <property type="match status" value="2"/>
</dbReference>
<comment type="similarity">
    <text evidence="2 9">Belongs to the SWEET sugar transporter family.</text>
</comment>
<dbReference type="OMA" id="MIFCNCY"/>
<accession>A0A1U8AHH4</accession>
<dbReference type="PANTHER" id="PTHR10791:SF130">
    <property type="entry name" value="BIDIRECTIONAL SUGAR TRANSPORTER SWEET6-RELATED"/>
    <property type="match status" value="1"/>
</dbReference>
<evidence type="ECO:0000313" key="10">
    <source>
        <dbReference type="Proteomes" id="UP000189703"/>
    </source>
</evidence>
<proteinExistence type="inferred from homology"/>
<evidence type="ECO:0000256" key="2">
    <source>
        <dbReference type="ARBA" id="ARBA00007809"/>
    </source>
</evidence>
<evidence type="ECO:0000256" key="7">
    <source>
        <dbReference type="ARBA" id="ARBA00022989"/>
    </source>
</evidence>
<feature type="transmembrane region" description="Helical" evidence="9">
    <location>
        <begin position="192"/>
        <end position="214"/>
    </location>
</feature>
<keyword evidence="3 9" id="KW-0813">Transport</keyword>
<dbReference type="InParanoid" id="A0A1U8AHH4"/>
<keyword evidence="5 9" id="KW-0812">Transmembrane</keyword>
<evidence type="ECO:0000256" key="9">
    <source>
        <dbReference type="RuleBase" id="RU910715"/>
    </source>
</evidence>
<dbReference type="GeneID" id="104604055"/>
<dbReference type="GO" id="GO:0051119">
    <property type="term" value="F:sugar transmembrane transporter activity"/>
    <property type="evidence" value="ECO:0000318"/>
    <property type="project" value="GO_Central"/>
</dbReference>
<keyword evidence="6" id="KW-0677">Repeat</keyword>
<name>A0A1U8AHH4_NELNU</name>
<feature type="transmembrane region" description="Helical" evidence="9">
    <location>
        <begin position="12"/>
        <end position="33"/>
    </location>
</feature>